<dbReference type="RefSeq" id="XP_038746628.1">
    <property type="nucleotide sequence ID" value="XM_038888152.1"/>
</dbReference>
<dbReference type="CDD" id="cd11577">
    <property type="entry name" value="GH71"/>
    <property type="match status" value="1"/>
</dbReference>
<organism evidence="2 3">
    <name type="scientific">Colletotrichum karsti</name>
    <dbReference type="NCBI Taxonomy" id="1095194"/>
    <lineage>
        <taxon>Eukaryota</taxon>
        <taxon>Fungi</taxon>
        <taxon>Dikarya</taxon>
        <taxon>Ascomycota</taxon>
        <taxon>Pezizomycotina</taxon>
        <taxon>Sordariomycetes</taxon>
        <taxon>Hypocreomycetidae</taxon>
        <taxon>Glomerellales</taxon>
        <taxon>Glomerellaceae</taxon>
        <taxon>Colletotrichum</taxon>
        <taxon>Colletotrichum boninense species complex</taxon>
    </lineage>
</organism>
<reference evidence="2" key="1">
    <citation type="submission" date="2020-03" db="EMBL/GenBank/DDBJ databases">
        <authorList>
            <person name="He L."/>
        </authorList>
    </citation>
    <scope>NUCLEOTIDE SEQUENCE</scope>
    <source>
        <strain evidence="2">CkLH20</strain>
    </source>
</reference>
<evidence type="ECO:0000256" key="1">
    <source>
        <dbReference type="SAM" id="SignalP"/>
    </source>
</evidence>
<dbReference type="AlphaFoldDB" id="A0A9P6I584"/>
<feature type="chain" id="PRO_5040346086" description="Mutanase" evidence="1">
    <location>
        <begin position="23"/>
        <end position="973"/>
    </location>
</feature>
<evidence type="ECO:0008006" key="4">
    <source>
        <dbReference type="Google" id="ProtNLM"/>
    </source>
</evidence>
<accession>A0A9P6I584</accession>
<dbReference type="EMBL" id="JAATWM020000015">
    <property type="protein sequence ID" value="KAF9877167.1"/>
    <property type="molecule type" value="Genomic_DNA"/>
</dbReference>
<dbReference type="GeneID" id="62161226"/>
<comment type="caution">
    <text evidence="2">The sequence shown here is derived from an EMBL/GenBank/DDBJ whole genome shotgun (WGS) entry which is preliminary data.</text>
</comment>
<dbReference type="Pfam" id="PF03659">
    <property type="entry name" value="Glyco_hydro_71"/>
    <property type="match status" value="1"/>
</dbReference>
<reference evidence="2" key="2">
    <citation type="submission" date="2020-11" db="EMBL/GenBank/DDBJ databases">
        <title>Whole genome sequencing of Colletotrichum sp.</title>
        <authorList>
            <person name="Li H."/>
        </authorList>
    </citation>
    <scope>NUCLEOTIDE SEQUENCE</scope>
    <source>
        <strain evidence="2">CkLH20</strain>
    </source>
</reference>
<protein>
    <recommendedName>
        <fullName evidence="4">Mutanase</fullName>
    </recommendedName>
</protein>
<proteinExistence type="predicted"/>
<dbReference type="Gene3D" id="3.20.20.80">
    <property type="entry name" value="Glycosidases"/>
    <property type="match status" value="1"/>
</dbReference>
<dbReference type="InterPro" id="IPR005197">
    <property type="entry name" value="Glyco_hydro_71"/>
</dbReference>
<gene>
    <name evidence="2" type="ORF">CkaCkLH20_05433</name>
</gene>
<keyword evidence="1" id="KW-0732">Signal</keyword>
<evidence type="ECO:0000313" key="2">
    <source>
        <dbReference type="EMBL" id="KAF9877167.1"/>
    </source>
</evidence>
<feature type="signal peptide" evidence="1">
    <location>
        <begin position="1"/>
        <end position="22"/>
    </location>
</feature>
<keyword evidence="3" id="KW-1185">Reference proteome</keyword>
<evidence type="ECO:0000313" key="3">
    <source>
        <dbReference type="Proteomes" id="UP000781932"/>
    </source>
</evidence>
<dbReference type="Proteomes" id="UP000781932">
    <property type="component" value="Unassembled WGS sequence"/>
</dbReference>
<sequence length="973" mass="108014">MRFSQVAASLAGALSLAGSAIAQQRAAFAHYMLGTITAEHARKDIESAKAIGFDGFALNVGDPTASFVDKSLGMLFDAADLVGGFGLYISMDVWASGDACWNGRDSCEGPMDYQWIFQNYKGRPSYYQWNGMPVISTFSAADFNGSFWKSWKDSLANEMFFIPDFEKTEGYYQSDPGWWEYWGDMVDGVFSWESAWPERDGYGSAYVGDISVDKLVAVGAHNHSKLYMVPLSPLQYKNSYKTNVYRDGRNGMPMRMDRILGSLNEADFVQFLTWNDGPESHYIAELWPEQNSDAQPWLYMNQNMFDHTAWQPLVASFNHAFKNRQLSTAMTPQNGAVAVGAMWHRPIVDGIVCNSGVDSLYTGKPDGYDDAIRQNQAYWSVVLKPGLANGYSVVVHAGQDDHTTVLHDGLNYGNGAGNIQPGQQWIELKDPSGKTIMTARSKRCVSSGCPQGIYNMNYLVSPFEDGTNDEACIPIGTEVMPITEDELMDVPKCEGDESDWKCITCAKEEVTIFQNAYTNWQKAKADTALDDFADWWKDKRFDYYSIVSDGNWSRAASGFFRYNERFDCGLDNTAGDSCVEDISCHKSDGWSLAASLILTSMARINAVFKEWLNAVDKATYDAAGMKTNFINTFSYDPSKDVATQLNNWFLNQIFDVSGGFIFQKFSSFVGESELAESAWTEAYSLVVDKINKAMEDAEENKMMTVDDVEKMLSTLKEVQESTLKAMRAAYFNDADPSFFNSQVKGGVWLAGNPNVTATEIADTMKKVIYGGLIQQAWIANPTVDAVIIMADETDEDYNPFAWKGGQNGQPETLNQEDVEPARIIKDGKTFFLVGVTNCQNWKTDDGTSSYYCDEDAFKGLPGLGTLGSILWGGLEVGDMVNSSWAGYQLNGNANGYNISADSGNKMRDHNGNKQATLYPDGVSTPGVFSIPICDYKTAYRNFNAIGGEYRPSADKCEHYPCCTCEELDLRCSD</sequence>
<name>A0A9P6I584_9PEZI</name>
<dbReference type="OrthoDB" id="3257981at2759"/>
<dbReference type="GO" id="GO:0051118">
    <property type="term" value="F:glucan endo-1,3-alpha-glucosidase activity"/>
    <property type="evidence" value="ECO:0007669"/>
    <property type="project" value="InterPro"/>
</dbReference>